<keyword evidence="5" id="KW-1185">Reference proteome</keyword>
<evidence type="ECO:0008006" key="6">
    <source>
        <dbReference type="Google" id="ProtNLM"/>
    </source>
</evidence>
<dbReference type="SUPFAM" id="SSF82199">
    <property type="entry name" value="SET domain"/>
    <property type="match status" value="1"/>
</dbReference>
<accession>A0AAV0BLP0</accession>
<dbReference type="Proteomes" id="UP001153365">
    <property type="component" value="Unassembled WGS sequence"/>
</dbReference>
<keyword evidence="1" id="KW-0489">Methyltransferase</keyword>
<protein>
    <recommendedName>
        <fullName evidence="6">SET domain-containing protein</fullName>
    </recommendedName>
</protein>
<dbReference type="AlphaFoldDB" id="A0AAV0BLP0"/>
<reference evidence="4" key="1">
    <citation type="submission" date="2022-06" db="EMBL/GenBank/DDBJ databases">
        <authorList>
            <consortium name="SYNGENTA / RWTH Aachen University"/>
        </authorList>
    </citation>
    <scope>NUCLEOTIDE SEQUENCE</scope>
</reference>
<dbReference type="Gene3D" id="3.90.1410.10">
    <property type="entry name" value="set domain protein methyltransferase, domain 1"/>
    <property type="match status" value="1"/>
</dbReference>
<dbReference type="InterPro" id="IPR050600">
    <property type="entry name" value="SETD3_SETD6_MTase"/>
</dbReference>
<organism evidence="4 5">
    <name type="scientific">Phakopsora pachyrhizi</name>
    <name type="common">Asian soybean rust disease fungus</name>
    <dbReference type="NCBI Taxonomy" id="170000"/>
    <lineage>
        <taxon>Eukaryota</taxon>
        <taxon>Fungi</taxon>
        <taxon>Dikarya</taxon>
        <taxon>Basidiomycota</taxon>
        <taxon>Pucciniomycotina</taxon>
        <taxon>Pucciniomycetes</taxon>
        <taxon>Pucciniales</taxon>
        <taxon>Phakopsoraceae</taxon>
        <taxon>Phakopsora</taxon>
    </lineage>
</organism>
<evidence type="ECO:0000256" key="3">
    <source>
        <dbReference type="ARBA" id="ARBA00022691"/>
    </source>
</evidence>
<proteinExistence type="predicted"/>
<dbReference type="InterPro" id="IPR046341">
    <property type="entry name" value="SET_dom_sf"/>
</dbReference>
<comment type="caution">
    <text evidence="4">The sequence shown here is derived from an EMBL/GenBank/DDBJ whole genome shotgun (WGS) entry which is preliminary data.</text>
</comment>
<sequence>QEQAAIVSIPDSILLNTRTIPKSFKEKYSGLNSVQCLTLYLARNCPYSQGIKLITTEPDSFFGPYLDSLPKGFPDVPLTWALKAVLGDLDGVFCDDDKAIFLLEDRHEVYDLNQGQNRPEDFSRFMSQSTAKACDKVTLRFIKDWKALAACFRGDSLIITVAELLWAWLVGKSCVWYDLGCENHCDNITLAPVIDMANHTIQSDVTLIVTPQTLTMFSSHPRGLFKSPKSQQLISSSLKSSETSSSKGEICFKKDQEIRFSYGPHGNSTLLAEYGFVVLDETNPWDFIDITDSIEILFEKIGEDGNIKREMLQNLNYWGEYTVQCNPVNPSHRVLVALRLLHTPLKREAQWLDHAGGNTDDMGSQTECLVSKSLKEIFEDIEEQLVQTSKSFDYKSTSDSNLISKFAFDCLSKIVKDEMNAVRSFLNDHM</sequence>
<name>A0AAV0BLP0_PHAPC</name>
<gene>
    <name evidence="4" type="ORF">PPACK8108_LOCUS23081</name>
</gene>
<evidence type="ECO:0000313" key="5">
    <source>
        <dbReference type="Proteomes" id="UP001153365"/>
    </source>
</evidence>
<evidence type="ECO:0000256" key="2">
    <source>
        <dbReference type="ARBA" id="ARBA00022679"/>
    </source>
</evidence>
<keyword evidence="2" id="KW-0808">Transferase</keyword>
<keyword evidence="3" id="KW-0949">S-adenosyl-L-methionine</keyword>
<dbReference type="EMBL" id="CALTRL010005959">
    <property type="protein sequence ID" value="CAH7688160.1"/>
    <property type="molecule type" value="Genomic_DNA"/>
</dbReference>
<evidence type="ECO:0000256" key="1">
    <source>
        <dbReference type="ARBA" id="ARBA00022603"/>
    </source>
</evidence>
<dbReference type="PANTHER" id="PTHR13271:SF47">
    <property type="entry name" value="ACTIN-HISTIDINE N-METHYLTRANSFERASE"/>
    <property type="match status" value="1"/>
</dbReference>
<feature type="non-terminal residue" evidence="4">
    <location>
        <position position="1"/>
    </location>
</feature>
<dbReference type="GO" id="GO:0016279">
    <property type="term" value="F:protein-lysine N-methyltransferase activity"/>
    <property type="evidence" value="ECO:0007669"/>
    <property type="project" value="UniProtKB-ARBA"/>
</dbReference>
<dbReference type="PANTHER" id="PTHR13271">
    <property type="entry name" value="UNCHARACTERIZED PUTATIVE METHYLTRANSFERASE"/>
    <property type="match status" value="1"/>
</dbReference>
<dbReference type="GO" id="GO:0032259">
    <property type="term" value="P:methylation"/>
    <property type="evidence" value="ECO:0007669"/>
    <property type="project" value="UniProtKB-KW"/>
</dbReference>
<evidence type="ECO:0000313" key="4">
    <source>
        <dbReference type="EMBL" id="CAH7688160.1"/>
    </source>
</evidence>